<dbReference type="Proteomes" id="UP001152484">
    <property type="component" value="Unassembled WGS sequence"/>
</dbReference>
<gene>
    <name evidence="2" type="ORF">CEURO_LOCUS15891</name>
</gene>
<keyword evidence="3" id="KW-1185">Reference proteome</keyword>
<evidence type="ECO:0000313" key="2">
    <source>
        <dbReference type="EMBL" id="CAH9102725.1"/>
    </source>
</evidence>
<feature type="region of interest" description="Disordered" evidence="1">
    <location>
        <begin position="1"/>
        <end position="23"/>
    </location>
</feature>
<name>A0A9P1EG46_CUSEU</name>
<proteinExistence type="predicted"/>
<dbReference type="EMBL" id="CAMAPE010000041">
    <property type="protein sequence ID" value="CAH9102725.1"/>
    <property type="molecule type" value="Genomic_DNA"/>
</dbReference>
<reference evidence="2" key="1">
    <citation type="submission" date="2022-07" db="EMBL/GenBank/DDBJ databases">
        <authorList>
            <person name="Macas J."/>
            <person name="Novak P."/>
            <person name="Neumann P."/>
        </authorList>
    </citation>
    <scope>NUCLEOTIDE SEQUENCE</scope>
</reference>
<evidence type="ECO:0000313" key="3">
    <source>
        <dbReference type="Proteomes" id="UP001152484"/>
    </source>
</evidence>
<dbReference type="OrthoDB" id="1320366at2759"/>
<sequence length="137" mass="15336">MQIVKDSPTCSRSPTGGSFLRCPLPTRAGRTDFDTFRMAENPFPGPLRDNFRRHPKVGSAALEKDRKKLMALPEGSEDLITIKDAALPDDLHSLDFQRYHLLGKKDEKYPLIDRVYKSASVLGGSNMDVQSFAALKR</sequence>
<protein>
    <submittedName>
        <fullName evidence="2">Uncharacterized protein</fullName>
    </submittedName>
</protein>
<comment type="caution">
    <text evidence="2">The sequence shown here is derived from an EMBL/GenBank/DDBJ whole genome shotgun (WGS) entry which is preliminary data.</text>
</comment>
<organism evidence="2 3">
    <name type="scientific">Cuscuta europaea</name>
    <name type="common">European dodder</name>
    <dbReference type="NCBI Taxonomy" id="41803"/>
    <lineage>
        <taxon>Eukaryota</taxon>
        <taxon>Viridiplantae</taxon>
        <taxon>Streptophyta</taxon>
        <taxon>Embryophyta</taxon>
        <taxon>Tracheophyta</taxon>
        <taxon>Spermatophyta</taxon>
        <taxon>Magnoliopsida</taxon>
        <taxon>eudicotyledons</taxon>
        <taxon>Gunneridae</taxon>
        <taxon>Pentapetalae</taxon>
        <taxon>asterids</taxon>
        <taxon>lamiids</taxon>
        <taxon>Solanales</taxon>
        <taxon>Convolvulaceae</taxon>
        <taxon>Cuscuteae</taxon>
        <taxon>Cuscuta</taxon>
        <taxon>Cuscuta subgen. Cuscuta</taxon>
    </lineage>
</organism>
<accession>A0A9P1EG46</accession>
<evidence type="ECO:0000256" key="1">
    <source>
        <dbReference type="SAM" id="MobiDB-lite"/>
    </source>
</evidence>
<dbReference type="AlphaFoldDB" id="A0A9P1EG46"/>